<dbReference type="GO" id="GO:0003677">
    <property type="term" value="F:DNA binding"/>
    <property type="evidence" value="ECO:0007669"/>
    <property type="project" value="InterPro"/>
</dbReference>
<dbReference type="InterPro" id="IPR005039">
    <property type="entry name" value="Ant_C"/>
</dbReference>
<dbReference type="PROSITE" id="PS51750">
    <property type="entry name" value="BRO_N"/>
    <property type="match status" value="1"/>
</dbReference>
<protein>
    <submittedName>
        <fullName evidence="2">Phage antirepressor KilAC domain-containing protein</fullName>
    </submittedName>
</protein>
<evidence type="ECO:0000313" key="2">
    <source>
        <dbReference type="EMBL" id="QNV38742.1"/>
    </source>
</evidence>
<evidence type="ECO:0000259" key="1">
    <source>
        <dbReference type="PROSITE" id="PS51750"/>
    </source>
</evidence>
<feature type="domain" description="Bro-N" evidence="1">
    <location>
        <begin position="1"/>
        <end position="104"/>
    </location>
</feature>
<dbReference type="GeneID" id="96623732"/>
<dbReference type="InterPro" id="IPR003497">
    <property type="entry name" value="BRO_N_domain"/>
</dbReference>
<dbReference type="Proteomes" id="UP000516404">
    <property type="component" value="Chromosome"/>
</dbReference>
<dbReference type="AlphaFoldDB" id="A0A7H2BGE6"/>
<sequence length="252" mass="27718">MNTIQVLDFQGHGVRTEVRDNKLTFALSDVCSVLGDANPSNVVKRVRESSLHIVEVDTGYGVKPMNFVDERGLIRILQTSRSPLVESFQDWADERVEQLLSGKTVNAAGVVGGEDAIIAQAMGILDARVKAAEHALAIAAPKAQVYDDYMTSDGSHSVAQAAGLLTQSGIVIGQTRLFAFLDNIKWTYKRGKTRQIMQYAREQGLLVYRARTYPDPITGERKTADPQIRVTPKGLEKLRIKLLPPLTEELAA</sequence>
<proteinExistence type="predicted"/>
<gene>
    <name evidence="2" type="ORF">IDM49_05745</name>
</gene>
<dbReference type="Pfam" id="PF02498">
    <property type="entry name" value="Bro-N"/>
    <property type="match status" value="1"/>
</dbReference>
<keyword evidence="3" id="KW-1185">Reference proteome</keyword>
<dbReference type="RefSeq" id="WP_190725338.1">
    <property type="nucleotide sequence ID" value="NZ_CP061539.1"/>
</dbReference>
<dbReference type="KEGG" id="rter:IDM49_05745"/>
<dbReference type="EMBL" id="CP061539">
    <property type="protein sequence ID" value="QNV38742.1"/>
    <property type="molecule type" value="Genomic_DNA"/>
</dbReference>
<dbReference type="Pfam" id="PF03374">
    <property type="entry name" value="ANT"/>
    <property type="match status" value="1"/>
</dbReference>
<dbReference type="SMART" id="SM01040">
    <property type="entry name" value="Bro-N"/>
    <property type="match status" value="1"/>
</dbReference>
<reference evidence="2 3" key="1">
    <citation type="submission" date="2020-09" db="EMBL/GenBank/DDBJ databases">
        <title>Investigation of environmental microbes.</title>
        <authorList>
            <person name="Ou Y."/>
            <person name="Kang Q."/>
        </authorList>
    </citation>
    <scope>NUCLEOTIDE SEQUENCE [LARGE SCALE GENOMIC DNA]</scope>
    <source>
        <strain evidence="2 3">KJZ-14</strain>
    </source>
</reference>
<accession>A0A7H2BGE6</accession>
<evidence type="ECO:0000313" key="3">
    <source>
        <dbReference type="Proteomes" id="UP000516404"/>
    </source>
</evidence>
<organism evidence="2 3">
    <name type="scientific">Rothia terrae</name>
    <dbReference type="NCBI Taxonomy" id="396015"/>
    <lineage>
        <taxon>Bacteria</taxon>
        <taxon>Bacillati</taxon>
        <taxon>Actinomycetota</taxon>
        <taxon>Actinomycetes</taxon>
        <taxon>Micrococcales</taxon>
        <taxon>Micrococcaceae</taxon>
        <taxon>Rothia</taxon>
    </lineage>
</organism>
<name>A0A7H2BGE6_9MICC</name>